<gene>
    <name evidence="2" type="ORF">LITE_LOCUS10922</name>
</gene>
<accession>A0AAV0IT78</accession>
<feature type="compositionally biased region" description="Basic and acidic residues" evidence="1">
    <location>
        <begin position="31"/>
        <end position="41"/>
    </location>
</feature>
<name>A0AAV0IT78_9ROSI</name>
<evidence type="ECO:0000313" key="2">
    <source>
        <dbReference type="EMBL" id="CAI0400815.1"/>
    </source>
</evidence>
<reference evidence="2" key="1">
    <citation type="submission" date="2022-08" db="EMBL/GenBank/DDBJ databases">
        <authorList>
            <person name="Gutierrez-Valencia J."/>
        </authorList>
    </citation>
    <scope>NUCLEOTIDE SEQUENCE</scope>
</reference>
<dbReference type="PANTHER" id="PTHR31286">
    <property type="entry name" value="GLYCINE-RICH CELL WALL STRUCTURAL PROTEIN 1.8-LIKE"/>
    <property type="match status" value="1"/>
</dbReference>
<feature type="region of interest" description="Disordered" evidence="1">
    <location>
        <begin position="1"/>
        <end position="48"/>
    </location>
</feature>
<feature type="compositionally biased region" description="Polar residues" evidence="1">
    <location>
        <begin position="1"/>
        <end position="10"/>
    </location>
</feature>
<dbReference type="Proteomes" id="UP001154282">
    <property type="component" value="Unassembled WGS sequence"/>
</dbReference>
<protein>
    <submittedName>
        <fullName evidence="2">Uncharacterized protein</fullName>
    </submittedName>
</protein>
<proteinExistence type="predicted"/>
<dbReference type="EMBL" id="CAMGYJ010000004">
    <property type="protein sequence ID" value="CAI0400815.1"/>
    <property type="molecule type" value="Genomic_DNA"/>
</dbReference>
<dbReference type="InterPro" id="IPR040256">
    <property type="entry name" value="At4g02000-like"/>
</dbReference>
<keyword evidence="3" id="KW-1185">Reference proteome</keyword>
<evidence type="ECO:0000313" key="3">
    <source>
        <dbReference type="Proteomes" id="UP001154282"/>
    </source>
</evidence>
<dbReference type="PANTHER" id="PTHR31286:SF99">
    <property type="entry name" value="DUF4283 DOMAIN-CONTAINING PROTEIN"/>
    <property type="match status" value="1"/>
</dbReference>
<dbReference type="AlphaFoldDB" id="A0AAV0IT78"/>
<comment type="caution">
    <text evidence="2">The sequence shown here is derived from an EMBL/GenBank/DDBJ whole genome shotgun (WGS) entry which is preliminary data.</text>
</comment>
<evidence type="ECO:0000256" key="1">
    <source>
        <dbReference type="SAM" id="MobiDB-lite"/>
    </source>
</evidence>
<sequence length="175" mass="19389">MVATPPTSTGLPEKPPELSGMRRPATVSSSPDRKSEKETKQDKKRVHGLNLDQEDVELPVEFINAEVVMIIAKLIGRPVRVDRATEAGARAKFARACVEVDLTKPLLSQHKVEGITYLIQYEGLENICGECGLYNQTGHICKCTKKVGEEKEEDVSIVPETQDVDPTKGRVYGEW</sequence>
<organism evidence="2 3">
    <name type="scientific">Linum tenue</name>
    <dbReference type="NCBI Taxonomy" id="586396"/>
    <lineage>
        <taxon>Eukaryota</taxon>
        <taxon>Viridiplantae</taxon>
        <taxon>Streptophyta</taxon>
        <taxon>Embryophyta</taxon>
        <taxon>Tracheophyta</taxon>
        <taxon>Spermatophyta</taxon>
        <taxon>Magnoliopsida</taxon>
        <taxon>eudicotyledons</taxon>
        <taxon>Gunneridae</taxon>
        <taxon>Pentapetalae</taxon>
        <taxon>rosids</taxon>
        <taxon>fabids</taxon>
        <taxon>Malpighiales</taxon>
        <taxon>Linaceae</taxon>
        <taxon>Linum</taxon>
    </lineage>
</organism>